<evidence type="ECO:0000313" key="3">
    <source>
        <dbReference type="EMBL" id="KAF6173885.1"/>
    </source>
</evidence>
<organism evidence="3 4">
    <name type="scientific">Kingdonia uniflora</name>
    <dbReference type="NCBI Taxonomy" id="39325"/>
    <lineage>
        <taxon>Eukaryota</taxon>
        <taxon>Viridiplantae</taxon>
        <taxon>Streptophyta</taxon>
        <taxon>Embryophyta</taxon>
        <taxon>Tracheophyta</taxon>
        <taxon>Spermatophyta</taxon>
        <taxon>Magnoliopsida</taxon>
        <taxon>Ranunculales</taxon>
        <taxon>Circaeasteraceae</taxon>
        <taxon>Kingdonia</taxon>
    </lineage>
</organism>
<dbReference type="EMBL" id="JACGCM010000309">
    <property type="protein sequence ID" value="KAF6173885.1"/>
    <property type="molecule type" value="Genomic_DNA"/>
</dbReference>
<gene>
    <name evidence="3" type="ORF">GIB67_039836</name>
</gene>
<comment type="caution">
    <text evidence="3">The sequence shown here is derived from an EMBL/GenBank/DDBJ whole genome shotgun (WGS) entry which is preliminary data.</text>
</comment>
<proteinExistence type="inferred from homology"/>
<keyword evidence="4" id="KW-1185">Reference proteome</keyword>
<accession>A0A7J7P377</accession>
<evidence type="ECO:0000256" key="2">
    <source>
        <dbReference type="SAM" id="MobiDB-lite"/>
    </source>
</evidence>
<evidence type="ECO:0000256" key="1">
    <source>
        <dbReference type="ARBA" id="ARBA00009740"/>
    </source>
</evidence>
<feature type="region of interest" description="Disordered" evidence="2">
    <location>
        <begin position="1"/>
        <end position="29"/>
    </location>
</feature>
<evidence type="ECO:0000313" key="4">
    <source>
        <dbReference type="Proteomes" id="UP000541444"/>
    </source>
</evidence>
<comment type="similarity">
    <text evidence="1">Belongs to the OBAP family.</text>
</comment>
<dbReference type="PANTHER" id="PTHR31360:SF1">
    <property type="entry name" value="OIL BODY-ASSOCIATED PROTEIN 2A"/>
    <property type="match status" value="1"/>
</dbReference>
<name>A0A7J7P377_9MAGN</name>
<dbReference type="Pfam" id="PF06884">
    <property type="entry name" value="DUF1264"/>
    <property type="match status" value="1"/>
</dbReference>
<feature type="region of interest" description="Disordered" evidence="2">
    <location>
        <begin position="86"/>
        <end position="115"/>
    </location>
</feature>
<reference evidence="3 4" key="1">
    <citation type="journal article" date="2020" name="IScience">
        <title>Genome Sequencing of the Endangered Kingdonia uniflora (Circaeasteraceae, Ranunculales) Reveals Potential Mechanisms of Evolutionary Specialization.</title>
        <authorList>
            <person name="Sun Y."/>
            <person name="Deng T."/>
            <person name="Zhang A."/>
            <person name="Moore M.J."/>
            <person name="Landis J.B."/>
            <person name="Lin N."/>
            <person name="Zhang H."/>
            <person name="Zhang X."/>
            <person name="Huang J."/>
            <person name="Zhang X."/>
            <person name="Sun H."/>
            <person name="Wang H."/>
        </authorList>
    </citation>
    <scope>NUCLEOTIDE SEQUENCE [LARGE SCALE GENOMIC DNA]</scope>
    <source>
        <strain evidence="3">TB1705</strain>
        <tissue evidence="3">Leaf</tissue>
    </source>
</reference>
<dbReference type="PANTHER" id="PTHR31360">
    <property type="match status" value="1"/>
</dbReference>
<dbReference type="OrthoDB" id="1901244at2759"/>
<dbReference type="Proteomes" id="UP000541444">
    <property type="component" value="Unassembled WGS sequence"/>
</dbReference>
<sequence>MASSDEFPGLLPSSGGAYGGGEEHMPPGKPVTIGVEYIVSDRIFDELPPEEQKLWHSHAYEGRLWGLLASPKDQKFIHREAPLLSTLHHQPRQGQVLNSREPPPPYLSREMTSLR</sequence>
<protein>
    <submittedName>
        <fullName evidence="3">Uncharacterized protein</fullName>
    </submittedName>
</protein>
<dbReference type="InterPro" id="IPR010686">
    <property type="entry name" value="OBAP-like"/>
</dbReference>
<dbReference type="AlphaFoldDB" id="A0A7J7P377"/>